<accession>A0A510JJ33</accession>
<dbReference type="PROSITE" id="PS51257">
    <property type="entry name" value="PROKAR_LIPOPROTEIN"/>
    <property type="match status" value="1"/>
</dbReference>
<organism evidence="1 2">
    <name type="scientific">Leptotrichia hofstadii</name>
    <dbReference type="NCBI Taxonomy" id="157688"/>
    <lineage>
        <taxon>Bacteria</taxon>
        <taxon>Fusobacteriati</taxon>
        <taxon>Fusobacteriota</taxon>
        <taxon>Fusobacteriia</taxon>
        <taxon>Fusobacteriales</taxon>
        <taxon>Leptotrichiaceae</taxon>
        <taxon>Leptotrichia</taxon>
    </lineage>
</organism>
<evidence type="ECO:0008006" key="3">
    <source>
        <dbReference type="Google" id="ProtNLM"/>
    </source>
</evidence>
<dbReference type="EMBL" id="AP019823">
    <property type="protein sequence ID" value="BBM39216.1"/>
    <property type="molecule type" value="Genomic_DNA"/>
</dbReference>
<dbReference type="OrthoDB" id="79497at2"/>
<dbReference type="KEGG" id="lhf:JCM16775_1927"/>
<evidence type="ECO:0000313" key="1">
    <source>
        <dbReference type="EMBL" id="BBM39216.1"/>
    </source>
</evidence>
<dbReference type="AlphaFoldDB" id="A0A510JJ33"/>
<evidence type="ECO:0000313" key="2">
    <source>
        <dbReference type="Proteomes" id="UP000321892"/>
    </source>
</evidence>
<gene>
    <name evidence="1" type="ORF">JCM16775_1927</name>
</gene>
<keyword evidence="2" id="KW-1185">Reference proteome</keyword>
<name>A0A510JJ33_9FUSO</name>
<dbReference type="RefSeq" id="WP_026746955.1">
    <property type="nucleotide sequence ID" value="NZ_AP019823.1"/>
</dbReference>
<sequence length="275" mass="31821">MIKIKKLTGFMIFLLFGIIFISCGKSSKKDIIDKGYILEVGVSNEIDREFAGKMEHSPTYTIFKATEYKDNDIMVQNLKNGTVKAILSPMLSLGNSDYGYYPVYVDNKNYETVYLIYRKDTPDFLKNSFEKGDSFMLNNMEKYSKEKYKERFSFFSNIEDFEKKIMANEWALVNIAGLELKNSKISIKLDKGNVFITGKNGKKYLGKYSLKNHRISFEIDNLNNLLKKESELSDSDKDFLYDLSNADVITFMDNEQTLFIGVPESNLIFKKINKK</sequence>
<dbReference type="Proteomes" id="UP000321892">
    <property type="component" value="Chromosome"/>
</dbReference>
<proteinExistence type="predicted"/>
<reference evidence="1 2" key="1">
    <citation type="submission" date="2019-07" db="EMBL/GenBank/DDBJ databases">
        <title>Complete Genome Sequence of Leptotrichia hofstadii Strain JCM16775.</title>
        <authorList>
            <person name="Watanabe S."/>
            <person name="Cui L."/>
        </authorList>
    </citation>
    <scope>NUCLEOTIDE SEQUENCE [LARGE SCALE GENOMIC DNA]</scope>
    <source>
        <strain evidence="1 2">JCM16775</strain>
    </source>
</reference>
<protein>
    <recommendedName>
        <fullName evidence="3">Lipoprotein</fullName>
    </recommendedName>
</protein>